<sequence length="99" mass="11921">MVKILAYILGHEALTRDCLRIIADFIENFFLFKYLIVVKFQKFQRQDFIREIVNLDASYTFLLLLSNVNYIYTNNLISFFNLFEKLLNPIFSEKIIKRN</sequence>
<gene>
    <name evidence="1" type="ORF">BpHYR1_016127</name>
</gene>
<dbReference type="Proteomes" id="UP000276133">
    <property type="component" value="Unassembled WGS sequence"/>
</dbReference>
<organism evidence="1 2">
    <name type="scientific">Brachionus plicatilis</name>
    <name type="common">Marine rotifer</name>
    <name type="synonym">Brachionus muelleri</name>
    <dbReference type="NCBI Taxonomy" id="10195"/>
    <lineage>
        <taxon>Eukaryota</taxon>
        <taxon>Metazoa</taxon>
        <taxon>Spiralia</taxon>
        <taxon>Gnathifera</taxon>
        <taxon>Rotifera</taxon>
        <taxon>Eurotatoria</taxon>
        <taxon>Monogononta</taxon>
        <taxon>Pseudotrocha</taxon>
        <taxon>Ploima</taxon>
        <taxon>Brachionidae</taxon>
        <taxon>Brachionus</taxon>
    </lineage>
</organism>
<evidence type="ECO:0000313" key="1">
    <source>
        <dbReference type="EMBL" id="RNA13550.1"/>
    </source>
</evidence>
<evidence type="ECO:0000313" key="2">
    <source>
        <dbReference type="Proteomes" id="UP000276133"/>
    </source>
</evidence>
<accession>A0A3M7QQD1</accession>
<protein>
    <submittedName>
        <fullName evidence="1">Uncharacterized protein</fullName>
    </submittedName>
</protein>
<name>A0A3M7QQD1_BRAPC</name>
<keyword evidence="2" id="KW-1185">Reference proteome</keyword>
<reference evidence="1 2" key="1">
    <citation type="journal article" date="2018" name="Sci. Rep.">
        <title>Genomic signatures of local adaptation to the degree of environmental predictability in rotifers.</title>
        <authorList>
            <person name="Franch-Gras L."/>
            <person name="Hahn C."/>
            <person name="Garcia-Roger E.M."/>
            <person name="Carmona M.J."/>
            <person name="Serra M."/>
            <person name="Gomez A."/>
        </authorList>
    </citation>
    <scope>NUCLEOTIDE SEQUENCE [LARGE SCALE GENOMIC DNA]</scope>
    <source>
        <strain evidence="1">HYR1</strain>
    </source>
</reference>
<dbReference type="AlphaFoldDB" id="A0A3M7QQD1"/>
<comment type="caution">
    <text evidence="1">The sequence shown here is derived from an EMBL/GenBank/DDBJ whole genome shotgun (WGS) entry which is preliminary data.</text>
</comment>
<dbReference type="EMBL" id="REGN01005381">
    <property type="protein sequence ID" value="RNA13550.1"/>
    <property type="molecule type" value="Genomic_DNA"/>
</dbReference>
<proteinExistence type="predicted"/>